<dbReference type="EMBL" id="JZWT02000042">
    <property type="protein sequence ID" value="MFB6491514.1"/>
    <property type="molecule type" value="Genomic_DNA"/>
</dbReference>
<reference evidence="1" key="1">
    <citation type="submission" date="2024-07" db="EMBL/GenBank/DDBJ databases">
        <title>Metagenome and Metagenome-Assembled Genomes of Archaea from a hot spring from the geothermal field of Los Azufres, Mexico.</title>
        <authorList>
            <person name="Marin-Paredes R."/>
            <person name="Martinez-Romero E."/>
            <person name="Servin-Garciduenas L.E."/>
        </authorList>
    </citation>
    <scope>NUCLEOTIDE SEQUENCE</scope>
</reference>
<evidence type="ECO:0000313" key="2">
    <source>
        <dbReference type="Proteomes" id="UP000033636"/>
    </source>
</evidence>
<accession>A0ACC6V381</accession>
<sequence>MPKIAIIGAGSAQWLARFVKDIALISKDRNDVELYLMDISEERLELAYKLAKKYVEELKTGLKIRRTFDRGEAIRDADFVINSALAKGYRFTDALRDSAERHGYYRGLDAVEWNFVMDYIILTGYYQYKLALNIAKDIEDLAPSAWYIIVANPVLEITTLLSRSTKLKVVGVCDGPIGYKDLARRLGVFDKELEVEVVGLNHDIWLTKFEVDGSDGYELIDEFVERKAQTIWEQYWRGTCPECWGMRRDIPLQISPAAVDMYKTYGLYPIGDTPRNGTWKYHRDLETKRRWYGPFGGRDSEIGRRMYYEDIRLALLRLKEVAENPAIPATSIIPPRLDEEPRGRVPRMDVDPAVAFIDAVMNNKRSLIVLNVPNQGALLGVPDDVVVEVPVEVDSNGIHRRVYSLPPRVLKLAIWPRITRMEMALEAFIKGGRDSLRMWLEVDPRTRSEKQIEEAIDDVLNTSVEIGGDDEMKKHYS</sequence>
<evidence type="ECO:0000313" key="1">
    <source>
        <dbReference type="EMBL" id="MFB6491514.1"/>
    </source>
</evidence>
<protein>
    <submittedName>
        <fullName evidence="1">Alpha-glucosidase/alpha-galactosidase</fullName>
    </submittedName>
</protein>
<dbReference type="Proteomes" id="UP000033636">
    <property type="component" value="Unassembled WGS sequence"/>
</dbReference>
<gene>
    <name evidence="1" type="ORF">TU35_009860</name>
</gene>
<proteinExistence type="predicted"/>
<name>A0ACC6V381_9CREN</name>
<comment type="caution">
    <text evidence="1">The sequence shown here is derived from an EMBL/GenBank/DDBJ whole genome shotgun (WGS) entry which is preliminary data.</text>
</comment>
<organism evidence="1 2">
    <name type="scientific">Thermoproteus sp. AZ2</name>
    <dbReference type="NCBI Taxonomy" id="1609232"/>
    <lineage>
        <taxon>Archaea</taxon>
        <taxon>Thermoproteota</taxon>
        <taxon>Thermoprotei</taxon>
        <taxon>Thermoproteales</taxon>
        <taxon>Thermoproteaceae</taxon>
        <taxon>Thermoproteus</taxon>
    </lineage>
</organism>